<reference evidence="1" key="2">
    <citation type="journal article" date="2015" name="Data Brief">
        <title>Shoot transcriptome of the giant reed, Arundo donax.</title>
        <authorList>
            <person name="Barrero R.A."/>
            <person name="Guerrero F.D."/>
            <person name="Moolhuijzen P."/>
            <person name="Goolsby J.A."/>
            <person name="Tidwell J."/>
            <person name="Bellgard S.E."/>
            <person name="Bellgard M.I."/>
        </authorList>
    </citation>
    <scope>NUCLEOTIDE SEQUENCE</scope>
    <source>
        <tissue evidence="1">Shoot tissue taken approximately 20 cm above the soil surface</tissue>
    </source>
</reference>
<organism evidence="1">
    <name type="scientific">Arundo donax</name>
    <name type="common">Giant reed</name>
    <name type="synonym">Donax arundinaceus</name>
    <dbReference type="NCBI Taxonomy" id="35708"/>
    <lineage>
        <taxon>Eukaryota</taxon>
        <taxon>Viridiplantae</taxon>
        <taxon>Streptophyta</taxon>
        <taxon>Embryophyta</taxon>
        <taxon>Tracheophyta</taxon>
        <taxon>Spermatophyta</taxon>
        <taxon>Magnoliopsida</taxon>
        <taxon>Liliopsida</taxon>
        <taxon>Poales</taxon>
        <taxon>Poaceae</taxon>
        <taxon>PACMAD clade</taxon>
        <taxon>Arundinoideae</taxon>
        <taxon>Arundineae</taxon>
        <taxon>Arundo</taxon>
    </lineage>
</organism>
<protein>
    <submittedName>
        <fullName evidence="1">Uncharacterized protein</fullName>
    </submittedName>
</protein>
<evidence type="ECO:0000313" key="1">
    <source>
        <dbReference type="EMBL" id="JAD36039.1"/>
    </source>
</evidence>
<proteinExistence type="predicted"/>
<sequence length="52" mass="6357">MNNTYKRILKMHSNFNIFQNLFTDYSKRELRLQQHSACRREPSVYGSLFCNR</sequence>
<dbReference type="AlphaFoldDB" id="A0A0A8Z9H4"/>
<name>A0A0A8Z9H4_ARUDO</name>
<reference evidence="1" key="1">
    <citation type="submission" date="2014-09" db="EMBL/GenBank/DDBJ databases">
        <authorList>
            <person name="Magalhaes I.L.F."/>
            <person name="Oliveira U."/>
            <person name="Santos F.R."/>
            <person name="Vidigal T.H.D.A."/>
            <person name="Brescovit A.D."/>
            <person name="Santos A.J."/>
        </authorList>
    </citation>
    <scope>NUCLEOTIDE SEQUENCE</scope>
    <source>
        <tissue evidence="1">Shoot tissue taken approximately 20 cm above the soil surface</tissue>
    </source>
</reference>
<accession>A0A0A8Z9H4</accession>
<dbReference type="EMBL" id="GBRH01261856">
    <property type="protein sequence ID" value="JAD36039.1"/>
    <property type="molecule type" value="Transcribed_RNA"/>
</dbReference>